<gene>
    <name evidence="1" type="ORF">SAMN06295912_12042</name>
</gene>
<keyword evidence="2" id="KW-1185">Reference proteome</keyword>
<accession>A0A239I0N2</accession>
<proteinExistence type="predicted"/>
<protein>
    <submittedName>
        <fullName evidence="1">Uncharacterized protein</fullName>
    </submittedName>
</protein>
<evidence type="ECO:0000313" key="2">
    <source>
        <dbReference type="Proteomes" id="UP000198281"/>
    </source>
</evidence>
<reference evidence="2" key="1">
    <citation type="submission" date="2017-06" db="EMBL/GenBank/DDBJ databases">
        <authorList>
            <person name="Varghese N."/>
            <person name="Submissions S."/>
        </authorList>
    </citation>
    <scope>NUCLEOTIDE SEQUENCE [LARGE SCALE GENOMIC DNA]</scope>
    <source>
        <strain evidence="2">LNB2</strain>
    </source>
</reference>
<evidence type="ECO:0000313" key="1">
    <source>
        <dbReference type="EMBL" id="SNS87115.1"/>
    </source>
</evidence>
<dbReference type="AlphaFoldDB" id="A0A239I0N2"/>
<dbReference type="EMBL" id="FZOS01000020">
    <property type="protein sequence ID" value="SNS87115.1"/>
    <property type="molecule type" value="Genomic_DNA"/>
</dbReference>
<organism evidence="1 2">
    <name type="scientific">Edaphosphingomonas laterariae</name>
    <dbReference type="NCBI Taxonomy" id="861865"/>
    <lineage>
        <taxon>Bacteria</taxon>
        <taxon>Pseudomonadati</taxon>
        <taxon>Pseudomonadota</taxon>
        <taxon>Alphaproteobacteria</taxon>
        <taxon>Sphingomonadales</taxon>
        <taxon>Rhizorhabdaceae</taxon>
        <taxon>Edaphosphingomonas</taxon>
    </lineage>
</organism>
<dbReference type="Proteomes" id="UP000198281">
    <property type="component" value="Unassembled WGS sequence"/>
</dbReference>
<name>A0A239I0N2_9SPHN</name>
<sequence>MAGSASRLPIAGPGRHKVIANGLRELDRFLSVMIDEIARLTPGNIDTTLLARQRNTANKLRALYTAMGRPRSDHDRLRALARSRDCLFYCDGIVSRSDERHGAAMTVGWPGGADTPTTVLHLGEKLEITAEDLAWICCFYDRVATDLMDVEEVRFGARLIIVPV</sequence>